<evidence type="ECO:0000256" key="9">
    <source>
        <dbReference type="ARBA" id="ARBA00022777"/>
    </source>
</evidence>
<feature type="domain" description="Histidine kinase" evidence="16">
    <location>
        <begin position="506"/>
        <end position="724"/>
    </location>
</feature>
<dbReference type="Pfam" id="PF08447">
    <property type="entry name" value="PAS_3"/>
    <property type="match status" value="1"/>
</dbReference>
<dbReference type="InterPro" id="IPR013655">
    <property type="entry name" value="PAS_fold_3"/>
</dbReference>
<dbReference type="InterPro" id="IPR003661">
    <property type="entry name" value="HisK_dim/P_dom"/>
</dbReference>
<evidence type="ECO:0000313" key="21">
    <source>
        <dbReference type="Proteomes" id="UP000001882"/>
    </source>
</evidence>
<dbReference type="Pfam" id="PF02518">
    <property type="entry name" value="HATPase_c"/>
    <property type="match status" value="1"/>
</dbReference>
<feature type="coiled-coil region" evidence="14">
    <location>
        <begin position="479"/>
        <end position="506"/>
    </location>
</feature>
<accession>D1YYD8</accession>
<feature type="domain" description="PAC" evidence="18">
    <location>
        <begin position="442"/>
        <end position="495"/>
    </location>
</feature>
<dbReference type="KEGG" id="mpd:MCP_1388"/>
<reference evidence="21" key="3">
    <citation type="journal article" date="2011" name="PLoS ONE">
        <title>Genome sequence of a mesophilic hydrogenotrophic methanogen Methanocella paludicola, the first cultivated representative of the order Methanocellales.</title>
        <authorList>
            <person name="Sakai S."/>
            <person name="Takaki Y."/>
            <person name="Shimamura S."/>
            <person name="Sekine M."/>
            <person name="Tajima T."/>
            <person name="Kosugi H."/>
            <person name="Ichikawa N."/>
            <person name="Tasumi E."/>
            <person name="Hiraki A.T."/>
            <person name="Shimizu A."/>
            <person name="Kato Y."/>
            <person name="Nishiko R."/>
            <person name="Mori K."/>
            <person name="Fujita N."/>
            <person name="Imachi H."/>
            <person name="Takai K."/>
        </authorList>
    </citation>
    <scope>NUCLEOTIDE SEQUENCE [LARGE SCALE GENOMIC DNA]</scope>
    <source>
        <strain evidence="21">DSM 17711 / JCM 13418 / NBRC 101707 / SANAE</strain>
    </source>
</reference>
<dbReference type="SUPFAM" id="SSF103190">
    <property type="entry name" value="Sensory domain-like"/>
    <property type="match status" value="2"/>
</dbReference>
<dbReference type="PANTHER" id="PTHR43304">
    <property type="entry name" value="PHYTOCHROME-LIKE PROTEIN CPH1"/>
    <property type="match status" value="1"/>
</dbReference>
<keyword evidence="14" id="KW-0175">Coiled coil</keyword>
<evidence type="ECO:0000256" key="8">
    <source>
        <dbReference type="ARBA" id="ARBA00022741"/>
    </source>
</evidence>
<feature type="domain" description="PAS" evidence="17">
    <location>
        <begin position="395"/>
        <end position="439"/>
    </location>
</feature>
<gene>
    <name evidence="20" type="ordered locus">MCP_1388</name>
</gene>
<dbReference type="NCBIfam" id="TIGR00229">
    <property type="entry name" value="sensory_box"/>
    <property type="match status" value="1"/>
</dbReference>
<dbReference type="STRING" id="304371.MCP_1388"/>
<dbReference type="Pfam" id="PF02743">
    <property type="entry name" value="dCache_1"/>
    <property type="match status" value="1"/>
</dbReference>
<comment type="catalytic activity">
    <reaction evidence="1">
        <text>ATP + protein L-histidine = ADP + protein N-phospho-L-histidine.</text>
        <dbReference type="EC" id="2.7.13.3"/>
    </reaction>
</comment>
<evidence type="ECO:0000256" key="14">
    <source>
        <dbReference type="SAM" id="Coils"/>
    </source>
</evidence>
<dbReference type="SUPFAM" id="SSF55785">
    <property type="entry name" value="PYP-like sensor domain (PAS domain)"/>
    <property type="match status" value="1"/>
</dbReference>
<dbReference type="SUPFAM" id="SSF55874">
    <property type="entry name" value="ATPase domain of HSP90 chaperone/DNA topoisomerase II/histidine kinase"/>
    <property type="match status" value="1"/>
</dbReference>
<keyword evidence="6" id="KW-0808">Transferase</keyword>
<evidence type="ECO:0000259" key="19">
    <source>
        <dbReference type="PROSITE" id="PS50885"/>
    </source>
</evidence>
<dbReference type="eggNOG" id="arCOG02352">
    <property type="taxonomic scope" value="Archaea"/>
</dbReference>
<feature type="transmembrane region" description="Helical" evidence="15">
    <location>
        <begin position="6"/>
        <end position="30"/>
    </location>
</feature>
<evidence type="ECO:0000256" key="5">
    <source>
        <dbReference type="ARBA" id="ARBA00022553"/>
    </source>
</evidence>
<dbReference type="InterPro" id="IPR003594">
    <property type="entry name" value="HATPase_dom"/>
</dbReference>
<keyword evidence="10" id="KW-0067">ATP-binding</keyword>
<organism evidence="20 21">
    <name type="scientific">Methanocella paludicola (strain DSM 17711 / JCM 13418 / NBRC 101707 / SANAE)</name>
    <dbReference type="NCBI Taxonomy" id="304371"/>
    <lineage>
        <taxon>Archaea</taxon>
        <taxon>Methanobacteriati</taxon>
        <taxon>Methanobacteriota</taxon>
        <taxon>Stenosarchaea group</taxon>
        <taxon>Methanomicrobia</taxon>
        <taxon>Methanocellales</taxon>
        <taxon>Methanocellaceae</taxon>
        <taxon>Methanocella</taxon>
    </lineage>
</organism>
<evidence type="ECO:0000256" key="13">
    <source>
        <dbReference type="ARBA" id="ARBA00023136"/>
    </source>
</evidence>
<keyword evidence="21" id="KW-1185">Reference proteome</keyword>
<keyword evidence="7 15" id="KW-0812">Transmembrane</keyword>
<dbReference type="InterPro" id="IPR029151">
    <property type="entry name" value="Sensor-like_sf"/>
</dbReference>
<dbReference type="eggNOG" id="arCOG06515">
    <property type="taxonomic scope" value="Archaea"/>
</dbReference>
<evidence type="ECO:0000256" key="2">
    <source>
        <dbReference type="ARBA" id="ARBA00004651"/>
    </source>
</evidence>
<evidence type="ECO:0000256" key="10">
    <source>
        <dbReference type="ARBA" id="ARBA00022840"/>
    </source>
</evidence>
<dbReference type="SMART" id="SM00387">
    <property type="entry name" value="HATPase_c"/>
    <property type="match status" value="1"/>
</dbReference>
<dbReference type="InterPro" id="IPR052162">
    <property type="entry name" value="Sensor_kinase/Photoreceptor"/>
</dbReference>
<dbReference type="GO" id="GO:0000155">
    <property type="term" value="F:phosphorelay sensor kinase activity"/>
    <property type="evidence" value="ECO:0007669"/>
    <property type="project" value="InterPro"/>
</dbReference>
<dbReference type="eggNOG" id="arCOG04446">
    <property type="taxonomic scope" value="Archaea"/>
</dbReference>
<dbReference type="GO" id="GO:0005886">
    <property type="term" value="C:plasma membrane"/>
    <property type="evidence" value="ECO:0007669"/>
    <property type="project" value="UniProtKB-SubCell"/>
</dbReference>
<keyword evidence="9 20" id="KW-0418">Kinase</keyword>
<evidence type="ECO:0000256" key="1">
    <source>
        <dbReference type="ARBA" id="ARBA00000085"/>
    </source>
</evidence>
<keyword evidence="5" id="KW-0597">Phosphoprotein</keyword>
<dbReference type="InterPro" id="IPR000700">
    <property type="entry name" value="PAS-assoc_C"/>
</dbReference>
<keyword evidence="11 15" id="KW-1133">Transmembrane helix</keyword>
<dbReference type="GeneID" id="8681350"/>
<dbReference type="GO" id="GO:0005524">
    <property type="term" value="F:ATP binding"/>
    <property type="evidence" value="ECO:0007669"/>
    <property type="project" value="UniProtKB-KW"/>
</dbReference>
<dbReference type="PROSITE" id="PS50109">
    <property type="entry name" value="HIS_KIN"/>
    <property type="match status" value="1"/>
</dbReference>
<comment type="subcellular location">
    <subcellularLocation>
        <location evidence="2">Cell membrane</location>
        <topology evidence="2">Multi-pass membrane protein</topology>
    </subcellularLocation>
</comment>
<evidence type="ECO:0000256" key="6">
    <source>
        <dbReference type="ARBA" id="ARBA00022679"/>
    </source>
</evidence>
<dbReference type="InterPro" id="IPR036890">
    <property type="entry name" value="HATPase_C_sf"/>
</dbReference>
<dbReference type="InterPro" id="IPR035965">
    <property type="entry name" value="PAS-like_dom_sf"/>
</dbReference>
<evidence type="ECO:0000256" key="4">
    <source>
        <dbReference type="ARBA" id="ARBA00022475"/>
    </source>
</evidence>
<name>D1YYD8_METPS</name>
<dbReference type="InterPro" id="IPR004358">
    <property type="entry name" value="Sig_transdc_His_kin-like_C"/>
</dbReference>
<evidence type="ECO:0000256" key="7">
    <source>
        <dbReference type="ARBA" id="ARBA00022692"/>
    </source>
</evidence>
<dbReference type="Gene3D" id="3.30.450.20">
    <property type="entry name" value="PAS domain"/>
    <property type="match status" value="2"/>
</dbReference>
<dbReference type="EMBL" id="AP011532">
    <property type="protein sequence ID" value="BAI61460.1"/>
    <property type="molecule type" value="Genomic_DNA"/>
</dbReference>
<evidence type="ECO:0000256" key="12">
    <source>
        <dbReference type="ARBA" id="ARBA00023012"/>
    </source>
</evidence>
<dbReference type="Gene3D" id="3.30.565.10">
    <property type="entry name" value="Histidine kinase-like ATPase, C-terminal domain"/>
    <property type="match status" value="1"/>
</dbReference>
<keyword evidence="8" id="KW-0547">Nucleotide-binding</keyword>
<keyword evidence="4" id="KW-1003">Cell membrane</keyword>
<proteinExistence type="predicted"/>
<evidence type="ECO:0000313" key="20">
    <source>
        <dbReference type="EMBL" id="BAI61460.1"/>
    </source>
</evidence>
<dbReference type="PROSITE" id="PS50885">
    <property type="entry name" value="HAMP"/>
    <property type="match status" value="1"/>
</dbReference>
<dbReference type="AlphaFoldDB" id="D1YYD8"/>
<dbReference type="CDD" id="cd00082">
    <property type="entry name" value="HisKA"/>
    <property type="match status" value="1"/>
</dbReference>
<evidence type="ECO:0000259" key="17">
    <source>
        <dbReference type="PROSITE" id="PS50112"/>
    </source>
</evidence>
<dbReference type="EC" id="2.7.13.3" evidence="3"/>
<dbReference type="PROSITE" id="PS50112">
    <property type="entry name" value="PAS"/>
    <property type="match status" value="1"/>
</dbReference>
<evidence type="ECO:0000256" key="3">
    <source>
        <dbReference type="ARBA" id="ARBA00012438"/>
    </source>
</evidence>
<reference evidence="20 21" key="1">
    <citation type="journal article" date="2007" name="Appl. Environ. Microbiol.">
        <title>Isolation of key methanogens for global methane emission from rice paddy fields: a novel isolate affiliated with the clone cluster rice cluster I.</title>
        <authorList>
            <person name="Sakai S."/>
            <person name="Imachi H."/>
            <person name="Sekiguchi Y."/>
            <person name="Ohashi A."/>
            <person name="Harada H."/>
            <person name="Kamagata Y."/>
        </authorList>
    </citation>
    <scope>NUCLEOTIDE SEQUENCE [LARGE SCALE GENOMIC DNA]</scope>
    <source>
        <strain evidence="21">DSM 17711 / JCM 13418 / NBRC 101707 / SANAE</strain>
    </source>
</reference>
<dbReference type="RefSeq" id="WP_012900139.1">
    <property type="nucleotide sequence ID" value="NC_013665.1"/>
</dbReference>
<evidence type="ECO:0000256" key="15">
    <source>
        <dbReference type="SAM" id="Phobius"/>
    </source>
</evidence>
<reference evidence="20 21" key="2">
    <citation type="journal article" date="2008" name="Int. J. Syst. Evol. Microbiol.">
        <title>Methanocella paludicola gen. nov., sp. nov., a methane-producing archaeon, the first isolate of the lineage 'Rice Cluster I', and proposal of the new archaeal order Methanocellales ord. nov.</title>
        <authorList>
            <person name="Sakai S."/>
            <person name="Imachi H."/>
            <person name="Hanada S."/>
            <person name="Ohashi A."/>
            <person name="Harada H."/>
            <person name="Kamagata Y."/>
        </authorList>
    </citation>
    <scope>NUCLEOTIDE SEQUENCE [LARGE SCALE GENOMIC DNA]</scope>
    <source>
        <strain evidence="21">DSM 17711 / JCM 13418 / NBRC 101707 / SANAE</strain>
    </source>
</reference>
<dbReference type="InterPro" id="IPR000014">
    <property type="entry name" value="PAS"/>
</dbReference>
<evidence type="ECO:0000259" key="18">
    <source>
        <dbReference type="PROSITE" id="PS50113"/>
    </source>
</evidence>
<evidence type="ECO:0000256" key="11">
    <source>
        <dbReference type="ARBA" id="ARBA00022989"/>
    </source>
</evidence>
<dbReference type="InterPro" id="IPR003660">
    <property type="entry name" value="HAMP_dom"/>
</dbReference>
<evidence type="ECO:0000259" key="16">
    <source>
        <dbReference type="PROSITE" id="PS50109"/>
    </source>
</evidence>
<dbReference type="PANTHER" id="PTHR43304:SF1">
    <property type="entry name" value="PAC DOMAIN-CONTAINING PROTEIN"/>
    <property type="match status" value="1"/>
</dbReference>
<dbReference type="SUPFAM" id="SSF158472">
    <property type="entry name" value="HAMP domain-like"/>
    <property type="match status" value="1"/>
</dbReference>
<dbReference type="Proteomes" id="UP000001882">
    <property type="component" value="Chromosome"/>
</dbReference>
<dbReference type="CDD" id="cd00075">
    <property type="entry name" value="HATPase"/>
    <property type="match status" value="1"/>
</dbReference>
<keyword evidence="13 15" id="KW-0472">Membrane</keyword>
<dbReference type="OrthoDB" id="3369at2157"/>
<feature type="domain" description="HAMP" evidence="19">
    <location>
        <begin position="302"/>
        <end position="355"/>
    </location>
</feature>
<dbReference type="CDD" id="cd12914">
    <property type="entry name" value="PDC1_DGC_like"/>
    <property type="match status" value="1"/>
</dbReference>
<sequence>MASIKVKVIVLVLLMILPIILIGAAGTLYFQYTIRQTIWDDNLAQAKAISAMTPEYMGASQLYLTSIADRPLVVRAMENGDTAFLTSMAAYANSTERINSVYFTDKNGTVLAATAPLSGLIGTSAVDRPYVNNVTMTGMPYIGDTEPGIDRTPVVAIGVPVKNNNGTVIGVMVGTIDLDDYAKTVLGTQVKNQQYIYLVNRTGHIIVHNNPQYVLEMRDYTSVPAVQRVLNGETGVMENHNPVENDDRLAAYTPIKTLGWGVIVAIPVNVAYEPVRNATTWMVAIVATTVILSMILGLYVGNGITSPITKLSTAVKMAGESENYRHMLPLGRDDEIGELARSFSGMMDIIKKDIEELKRTGDALRKGQHILTKSQEVAHVGNWAWNVQTGELTGSPECDRIFGYEPGQVRPSHNWAISRVHPDDRKIMEGLMETAIRTGKRGGADYRIVRPDGTIRYVNTIVDKIVHDKAGKVKWLYGISQDITERKQAEESMKEAKQRAELYLDLMGHDINNINQVAMGYLELANDRLPLSEEEKELISTPLDALKSSARLIENVRKLQRSKEGDLKTEVIDMGDVLSDVRDDYLRTSSDSIVIRYEKKESCHVLANSLIRDVFGNLIGNAIKHSEGRKPVEIDIRQDTMVENGKDYCRVAIEDNGPGIPDQLKQKLFHRFQRGDTHAHGKGLGLYLVRTLVEDYHGRAWVEDRVPGDHTKGSRFVVILPLAGN</sequence>
<dbReference type="CDD" id="cd00130">
    <property type="entry name" value="PAS"/>
    <property type="match status" value="1"/>
</dbReference>
<dbReference type="CDD" id="cd12912">
    <property type="entry name" value="PDC2_MCP_like"/>
    <property type="match status" value="1"/>
</dbReference>
<dbReference type="Pfam" id="PF00672">
    <property type="entry name" value="HAMP"/>
    <property type="match status" value="1"/>
</dbReference>
<feature type="transmembrane region" description="Helical" evidence="15">
    <location>
        <begin position="281"/>
        <end position="301"/>
    </location>
</feature>
<dbReference type="PRINTS" id="PR00344">
    <property type="entry name" value="BCTRLSENSOR"/>
</dbReference>
<dbReference type="CDD" id="cd06225">
    <property type="entry name" value="HAMP"/>
    <property type="match status" value="1"/>
</dbReference>
<dbReference type="InParanoid" id="D1YYD8"/>
<dbReference type="InterPro" id="IPR033479">
    <property type="entry name" value="dCache_1"/>
</dbReference>
<dbReference type="Gene3D" id="6.10.340.10">
    <property type="match status" value="1"/>
</dbReference>
<dbReference type="PROSITE" id="PS50113">
    <property type="entry name" value="PAC"/>
    <property type="match status" value="1"/>
</dbReference>
<keyword evidence="12" id="KW-0902">Two-component regulatory system</keyword>
<dbReference type="Gene3D" id="2.10.70.100">
    <property type="match status" value="1"/>
</dbReference>
<protein>
    <recommendedName>
        <fullName evidence="3">histidine kinase</fullName>
        <ecNumber evidence="3">2.7.13.3</ecNumber>
    </recommendedName>
</protein>
<dbReference type="InterPro" id="IPR005467">
    <property type="entry name" value="His_kinase_dom"/>
</dbReference>